<dbReference type="OrthoDB" id="312459at2759"/>
<gene>
    <name evidence="1" type="ORF">ECPE_LOCUS6865</name>
</gene>
<evidence type="ECO:0000313" key="2">
    <source>
        <dbReference type="Proteomes" id="UP000272942"/>
    </source>
</evidence>
<proteinExistence type="predicted"/>
<dbReference type="Proteomes" id="UP000272942">
    <property type="component" value="Unassembled WGS sequence"/>
</dbReference>
<dbReference type="AlphaFoldDB" id="A0A183AIT0"/>
<evidence type="ECO:0000313" key="3">
    <source>
        <dbReference type="WBParaSite" id="ECPE_0000687801-mRNA-1"/>
    </source>
</evidence>
<dbReference type="EMBL" id="UZAN01043905">
    <property type="protein sequence ID" value="VDP79545.1"/>
    <property type="molecule type" value="Genomic_DNA"/>
</dbReference>
<dbReference type="InterPro" id="IPR051567">
    <property type="entry name" value="Unconventional_Myosin_ATPase"/>
</dbReference>
<accession>A0A183AIT0</accession>
<dbReference type="PANTHER" id="PTHR22692:SF26">
    <property type="entry name" value="SH3 DOMAIN-CONTAINING PROTEIN"/>
    <property type="match status" value="1"/>
</dbReference>
<reference evidence="1 2" key="2">
    <citation type="submission" date="2018-11" db="EMBL/GenBank/DDBJ databases">
        <authorList>
            <consortium name="Pathogen Informatics"/>
        </authorList>
    </citation>
    <scope>NUCLEOTIDE SEQUENCE [LARGE SCALE GENOMIC DNA]</scope>
    <source>
        <strain evidence="1 2">Egypt</strain>
    </source>
</reference>
<protein>
    <submittedName>
        <fullName evidence="3">Peptidase_M13_N domain-containing protein</fullName>
    </submittedName>
</protein>
<organism evidence="3">
    <name type="scientific">Echinostoma caproni</name>
    <dbReference type="NCBI Taxonomy" id="27848"/>
    <lineage>
        <taxon>Eukaryota</taxon>
        <taxon>Metazoa</taxon>
        <taxon>Spiralia</taxon>
        <taxon>Lophotrochozoa</taxon>
        <taxon>Platyhelminthes</taxon>
        <taxon>Trematoda</taxon>
        <taxon>Digenea</taxon>
        <taxon>Plagiorchiida</taxon>
        <taxon>Echinostomata</taxon>
        <taxon>Echinostomatoidea</taxon>
        <taxon>Echinostomatidae</taxon>
        <taxon>Echinostoma</taxon>
    </lineage>
</organism>
<evidence type="ECO:0000313" key="1">
    <source>
        <dbReference type="EMBL" id="VDP79545.1"/>
    </source>
</evidence>
<name>A0A183AIT0_9TREM</name>
<keyword evidence="2" id="KW-1185">Reference proteome</keyword>
<dbReference type="PANTHER" id="PTHR22692">
    <property type="entry name" value="MYOSIN VII, XV"/>
    <property type="match status" value="1"/>
</dbReference>
<reference evidence="3" key="1">
    <citation type="submission" date="2016-06" db="UniProtKB">
        <authorList>
            <consortium name="WormBaseParasite"/>
        </authorList>
    </citation>
    <scope>IDENTIFICATION</scope>
</reference>
<dbReference type="WBParaSite" id="ECPE_0000687801-mRNA-1">
    <property type="protein sequence ID" value="ECPE_0000687801-mRNA-1"/>
    <property type="gene ID" value="ECPE_0000687801"/>
</dbReference>
<sequence length="277" mass="31227">MLWALVSIFVETSDDLRSYLFRYTQSVDVKGNKKIGASIDTVNRSMELVAKHGPRKYLPPDNALKLLVAGDLHHRQQVNLPNKTCLLATVGQLSLVRDAIRGLVDQLNPHTSKISRDFSLYLAPISSNAATYEDKPLIPLNMDDYLLDFPVYDQTYALYFRRLCWTVKMDYNQIAKTMLNSLFDQVSEEYLSGYWLPQANPGSADKLNNECASISCLLYQGRDETGPINSSAAFALMPKTLEADADRWRIKMNESLTVLKCSSASEARSNFLSKFGF</sequence>